<evidence type="ECO:0000259" key="2">
    <source>
        <dbReference type="Pfam" id="PF03050"/>
    </source>
</evidence>
<evidence type="ECO:0000259" key="5">
    <source>
        <dbReference type="Pfam" id="PF13817"/>
    </source>
</evidence>
<gene>
    <name evidence="6" type="ORF">ND68_23655</name>
</gene>
<evidence type="ECO:0000259" key="3">
    <source>
        <dbReference type="Pfam" id="PF13005"/>
    </source>
</evidence>
<accession>A0A5U2RPC4</accession>
<feature type="domain" description="Transposase IS66 C-terminal" evidence="5">
    <location>
        <begin position="492"/>
        <end position="528"/>
    </location>
</feature>
<feature type="compositionally biased region" description="Basic and acidic residues" evidence="1">
    <location>
        <begin position="109"/>
        <end position="121"/>
    </location>
</feature>
<evidence type="ECO:0000313" key="6">
    <source>
        <dbReference type="EMBL" id="EBP1765313.1"/>
    </source>
</evidence>
<dbReference type="PANTHER" id="PTHR33678:SF1">
    <property type="entry name" value="BLL1576 PROTEIN"/>
    <property type="match status" value="1"/>
</dbReference>
<feature type="domain" description="Transposase IS66 zinc-finger binding" evidence="3">
    <location>
        <begin position="144"/>
        <end position="186"/>
    </location>
</feature>
<dbReference type="AlphaFoldDB" id="A0A5U2RPC4"/>
<dbReference type="EMBL" id="AAGKWS010000015">
    <property type="protein sequence ID" value="EBP1765313.1"/>
    <property type="molecule type" value="Genomic_DNA"/>
</dbReference>
<protein>
    <submittedName>
        <fullName evidence="6">IS66 family transposase</fullName>
    </submittedName>
</protein>
<dbReference type="InterPro" id="IPR039552">
    <property type="entry name" value="IS66_C"/>
</dbReference>
<evidence type="ECO:0000259" key="4">
    <source>
        <dbReference type="Pfam" id="PF13007"/>
    </source>
</evidence>
<dbReference type="Pfam" id="PF03050">
    <property type="entry name" value="DDE_Tnp_IS66"/>
    <property type="match status" value="1"/>
</dbReference>
<dbReference type="Pfam" id="PF13817">
    <property type="entry name" value="DDE_Tnp_IS66_C"/>
    <property type="match status" value="1"/>
</dbReference>
<reference evidence="6" key="1">
    <citation type="submission" date="2018-07" db="EMBL/GenBank/DDBJ databases">
        <authorList>
            <consortium name="PulseNet: The National Subtyping Network for Foodborne Disease Surveillance"/>
            <person name="Tarr C.L."/>
            <person name="Trees E."/>
            <person name="Katz L.S."/>
            <person name="Carleton-Romer H.A."/>
            <person name="Stroika S."/>
            <person name="Kucerova Z."/>
            <person name="Roache K.F."/>
            <person name="Sabol A.L."/>
            <person name="Besser J."/>
            <person name="Gerner-Smidt P."/>
        </authorList>
    </citation>
    <scope>NUCLEOTIDE SEQUENCE [LARGE SCALE GENOMIC DNA]</scope>
    <source>
        <strain evidence="6">2012K-0227</strain>
    </source>
</reference>
<dbReference type="InterPro" id="IPR024463">
    <property type="entry name" value="Transposase_TnpC_homeodom"/>
</dbReference>
<dbReference type="Pfam" id="PF13007">
    <property type="entry name" value="LZ_Tnp_IS66"/>
    <property type="match status" value="1"/>
</dbReference>
<sequence>MNIHTKSSIIIGMDISLLSTTNDIEQLRAMALAMVQNTLSENAEKEKLHQRNTDLQQRIRLLEEALLLARQHRFGRKTEAMAGLQRQLFDEDLDTDIAATEAQISNLLKQDESGAKAEKSRPVRKPLPTHLPRVTKTIAPASTENCPDCQGKLRFIRDEISEKLEYIPARFVVNKYVRPQYSCTCCQRVVSGEIPAHLIPKGLAETSLVAQVVVSKYRDYQPLHRQQHIFARSDVELPVSTMADWVGRTGVALAPLAELLHKALLKRPVLHADETKMRILDTKKGGKTRSGYLWAYVSGEKSGPGIVCFDSQTGRGSEHPARYLEGWSGRLVVDGYPVYETLACQNKGMELAGCWAHARRNFADLWKASKEPRAAMAVRQIAGLYRLEKKIRYRSTEKIRQWRQRYARPILEKLWQWLEQQKNACPESSALGKAIAYVLKRRLTLSRFLDDGALPLDNNRCERAIRPVVMGRSNWLFAGSAAAGERASKIMSLLETAKLNGLDPHAWLNDVLKRLPLLQTEDLHELLPFPAYRFSE</sequence>
<dbReference type="Pfam" id="PF13005">
    <property type="entry name" value="zf-IS66"/>
    <property type="match status" value="1"/>
</dbReference>
<evidence type="ECO:0000256" key="1">
    <source>
        <dbReference type="SAM" id="MobiDB-lite"/>
    </source>
</evidence>
<feature type="domain" description="Transposase IS66 central" evidence="2">
    <location>
        <begin position="201"/>
        <end position="485"/>
    </location>
</feature>
<feature type="region of interest" description="Disordered" evidence="1">
    <location>
        <begin position="109"/>
        <end position="128"/>
    </location>
</feature>
<organism evidence="6">
    <name type="scientific">Salmonella enterica</name>
    <name type="common">Salmonella choleraesuis</name>
    <dbReference type="NCBI Taxonomy" id="28901"/>
    <lineage>
        <taxon>Bacteria</taxon>
        <taxon>Pseudomonadati</taxon>
        <taxon>Pseudomonadota</taxon>
        <taxon>Gammaproteobacteria</taxon>
        <taxon>Enterobacterales</taxon>
        <taxon>Enterobacteriaceae</taxon>
        <taxon>Salmonella</taxon>
    </lineage>
</organism>
<name>A0A5U2RPC4_SALER</name>
<dbReference type="InterPro" id="IPR004291">
    <property type="entry name" value="Transposase_IS66_central"/>
</dbReference>
<proteinExistence type="predicted"/>
<comment type="caution">
    <text evidence="6">The sequence shown here is derived from an EMBL/GenBank/DDBJ whole genome shotgun (WGS) entry which is preliminary data.</text>
</comment>
<dbReference type="InterPro" id="IPR024474">
    <property type="entry name" value="Znf_dom_IS66"/>
</dbReference>
<dbReference type="InterPro" id="IPR052344">
    <property type="entry name" value="Transposase-related"/>
</dbReference>
<dbReference type="Proteomes" id="UP000839924">
    <property type="component" value="Unassembled WGS sequence"/>
</dbReference>
<dbReference type="NCBIfam" id="NF033517">
    <property type="entry name" value="transpos_IS66"/>
    <property type="match status" value="1"/>
</dbReference>
<feature type="domain" description="Transposase TnpC homeodomain" evidence="4">
    <location>
        <begin position="62"/>
        <end position="135"/>
    </location>
</feature>
<dbReference type="PANTHER" id="PTHR33678">
    <property type="entry name" value="BLL1576 PROTEIN"/>
    <property type="match status" value="1"/>
</dbReference>